<proteinExistence type="predicted"/>
<keyword evidence="1" id="KW-0175">Coiled coil</keyword>
<feature type="region of interest" description="Disordered" evidence="2">
    <location>
        <begin position="241"/>
        <end position="279"/>
    </location>
</feature>
<evidence type="ECO:0000256" key="1">
    <source>
        <dbReference type="SAM" id="Coils"/>
    </source>
</evidence>
<keyword evidence="4" id="KW-1185">Reference proteome</keyword>
<feature type="compositionally biased region" description="Basic and acidic residues" evidence="2">
    <location>
        <begin position="241"/>
        <end position="277"/>
    </location>
</feature>
<reference evidence="3" key="2">
    <citation type="submission" date="2022-06" db="UniProtKB">
        <authorList>
            <consortium name="EnsemblMetazoa"/>
        </authorList>
    </citation>
    <scope>IDENTIFICATION</scope>
    <source>
        <strain evidence="3">DF5081</strain>
    </source>
</reference>
<feature type="compositionally biased region" description="Polar residues" evidence="2">
    <location>
        <begin position="908"/>
        <end position="943"/>
    </location>
</feature>
<feature type="region of interest" description="Disordered" evidence="2">
    <location>
        <begin position="180"/>
        <end position="201"/>
    </location>
</feature>
<organism evidence="3 4">
    <name type="scientific">Caenorhabditis japonica</name>
    <dbReference type="NCBI Taxonomy" id="281687"/>
    <lineage>
        <taxon>Eukaryota</taxon>
        <taxon>Metazoa</taxon>
        <taxon>Ecdysozoa</taxon>
        <taxon>Nematoda</taxon>
        <taxon>Chromadorea</taxon>
        <taxon>Rhabditida</taxon>
        <taxon>Rhabditina</taxon>
        <taxon>Rhabditomorpha</taxon>
        <taxon>Rhabditoidea</taxon>
        <taxon>Rhabditidae</taxon>
        <taxon>Peloderinae</taxon>
        <taxon>Caenorhabditis</taxon>
    </lineage>
</organism>
<protein>
    <submittedName>
        <fullName evidence="3">Uncharacterized protein</fullName>
    </submittedName>
</protein>
<dbReference type="EnsemblMetazoa" id="CJA02475.1">
    <property type="protein sequence ID" value="CJA02475.1"/>
    <property type="gene ID" value="WBGene00121679"/>
</dbReference>
<dbReference type="Proteomes" id="UP000005237">
    <property type="component" value="Unassembled WGS sequence"/>
</dbReference>
<evidence type="ECO:0000313" key="4">
    <source>
        <dbReference type="Proteomes" id="UP000005237"/>
    </source>
</evidence>
<accession>A0A8R1HIB9</accession>
<name>A0A8R1HIB9_CAEJA</name>
<sequence>MNRIVMKHLMRHRINASEELNNKKEIEIYHRKMPITAKHAEKTKVAMRYPSKFRKYNLPQVYEKGETNLVLEVYDVCAYLVNHVCEQEITSSRTANELSEMFYKARTIRRAFLDEMSTVGMSQLPPPEYLAMEILTNKRMTGSPSIITAKRKIMDEMAKVTENHLDNFDPRRRYLDKDTEQYETSSLHRKMHKKEKPKEPSVLRISEVNNEVEKERLERIGRNCIAKEKIEKKQIEREAISRKENLPKEHAERIARENMSKEVEAERRAKETEENRQLEVQPQLELNRVRDDALEAYKCRKAEDERRSLSEHLPDHHTVFFNEEQPQTLVVLEDGFASLQVESISHQECSKIHEELDSLLKSSALTNFQKVSWSFGVLTVICSLLCADFPSEHSQSGRLKNESLFQKDNCHLKVILKKLVFASQILSEACSNKSDGILLVKNAVSSVLRNLAVIALELNTSDIFKPNLEPHSIFCELIRDVFVELRAFLETEYQITEQQLAQLEHESNIVRDSIVQSNNFDLYLKRMFDGEQVFRIISIIKWFTAIKMEHGEDMDRIIQETYRCLNLKLSGQDWRTSERITQLACDEENVKPNIGKRSPIIDIDNEDDIVAEYDSQGNEINVIGNTETFNKNFAKTNASVKVPAKMERKFLKKTARAKRKAEEELEISLPSKLPKYDVTFVDKVWKSIERTFGELSGREKQQISLYDKFGRGHKRGALRFHMLLSVQPTNEPNSLPEKKRLSFVPFRVEEEEGPHLEAENNVSNGTVDFKFKVYKHLWFMGSTLPCQLSPDSHEDNTEYNACAGCTHGDVIIVHNCTCEFHNDSHKKTTIYAYSIRPLGPYMITRFIGRFVCEHGPSSVLQLDSEPPTAERFIRRGVEYEKFPAKLRVFNKITMFDELCETFMDSQTTFKNPRNSSSGSNIDMVMDTSSGCSDESTGSTSFANTDEEISKDNESSSGEDDNSQVPGTVHDGGEYPNLNSEEEKYKTPESDDPIPHTTSEILIVAKSEPITTDLEYETFPTVCPEILPKLDDVLNLPTQSSKQVDSPICPFNEVVGPIENPVLFGNSRDIQKTNLSKSNLHEDVPRRKQYRNFQLRSKSVDPDENGRVNQANGLKRAASACDFDFIQSYAERKIDFITEKYRKDHVHEYFDLGAFPLDNKNKEEMQELPNLLKGLTHLGYRESEEVFISLVAIHYSNKTQKVNSCNKELDRIRRSTEKLHLNKYRGTDIKSDMFPEFQKDKMVSGESISIVMDEYYKFEQFKKDVMFDASIALGVIRGMRTEYLKAFPMLFTAYEMVLSFNRSLLEHMLYLVAKHVFNPYAVFEAESEQNLERIRERLNNVKSAMRMVKNAFFNLEPLRRQADELKEIQKLVPPNEMKLVVASLAKLVIERVRAPQTVDVVLGKFGSWLNSSKDFKETVNLLMFSIKDTLPEASVCNRMLSEAEEMCFEPDFVDAQCRIFSHDYALSIPEFFRAVFWQSEVFLRCLDSCSLSGSIDPYMRSYYGHKSFLRMYNLIQRKTFLTREDVIAVPHTTNAIVFSTICGTEKRNYDLMFDANNLNNYYERLLQYPTTQYLIEPSHIGVVFCCFDNILFVAAVNEKPVNVLPNYKFPNTNCIRAGEISIDVEYPSCKITLMLNRQTLMLSMVFLTVEGVGKDDRLELDVLPVSMVHEDRGEFAVDWQLVVETYISQGYNLLKYIMGPGKIGNTSILKANKNEVSRRHKLVANLLQKRKLAKSIRKRRKSRPVDICDNGKKSKTG</sequence>
<evidence type="ECO:0000313" key="3">
    <source>
        <dbReference type="EnsemblMetazoa" id="CJA02475.1"/>
    </source>
</evidence>
<evidence type="ECO:0000256" key="2">
    <source>
        <dbReference type="SAM" id="MobiDB-lite"/>
    </source>
</evidence>
<feature type="region of interest" description="Disordered" evidence="2">
    <location>
        <begin position="908"/>
        <end position="994"/>
    </location>
</feature>
<feature type="coiled-coil region" evidence="1">
    <location>
        <begin position="1323"/>
        <end position="1350"/>
    </location>
</feature>
<reference evidence="4" key="1">
    <citation type="submission" date="2010-08" db="EMBL/GenBank/DDBJ databases">
        <authorList>
            <consortium name="Caenorhabditis japonica Sequencing Consortium"/>
            <person name="Wilson R.K."/>
        </authorList>
    </citation>
    <scope>NUCLEOTIDE SEQUENCE [LARGE SCALE GENOMIC DNA]</scope>
    <source>
        <strain evidence="4">DF5081</strain>
    </source>
</reference>